<dbReference type="GO" id="GO:0005774">
    <property type="term" value="C:vacuolar membrane"/>
    <property type="evidence" value="ECO:0007669"/>
    <property type="project" value="TreeGrafter"/>
</dbReference>
<accession>A0A8I2YU12</accession>
<dbReference type="InterPro" id="IPR037590">
    <property type="entry name" value="WDR24"/>
</dbReference>
<proteinExistence type="predicted"/>
<evidence type="ECO:0000256" key="7">
    <source>
        <dbReference type="SAM" id="MobiDB-lite"/>
    </source>
</evidence>
<dbReference type="InterPro" id="IPR036322">
    <property type="entry name" value="WD40_repeat_dom_sf"/>
</dbReference>
<keyword evidence="1 6" id="KW-0853">WD repeat</keyword>
<dbReference type="PROSITE" id="PS50082">
    <property type="entry name" value="WD_REPEATS_2"/>
    <property type="match status" value="1"/>
</dbReference>
<keyword evidence="3" id="KW-0677">Repeat</keyword>
<dbReference type="GO" id="GO:1904263">
    <property type="term" value="P:positive regulation of TORC1 signaling"/>
    <property type="evidence" value="ECO:0007669"/>
    <property type="project" value="TreeGrafter"/>
</dbReference>
<feature type="compositionally biased region" description="Polar residues" evidence="7">
    <location>
        <begin position="621"/>
        <end position="644"/>
    </location>
</feature>
<dbReference type="PANTHER" id="PTHR46200:SF1">
    <property type="entry name" value="GATOR COMPLEX PROTEIN WDR24"/>
    <property type="match status" value="1"/>
</dbReference>
<comment type="caution">
    <text evidence="8">The sequence shown here is derived from an EMBL/GenBank/DDBJ whole genome shotgun (WGS) entry which is preliminary data.</text>
</comment>
<dbReference type="Pfam" id="PF00400">
    <property type="entry name" value="WD40"/>
    <property type="match status" value="1"/>
</dbReference>
<evidence type="ECO:0000256" key="5">
    <source>
        <dbReference type="ARBA" id="ARBA00022833"/>
    </source>
</evidence>
<dbReference type="InterPro" id="IPR001680">
    <property type="entry name" value="WD40_rpt"/>
</dbReference>
<dbReference type="SUPFAM" id="SSF50978">
    <property type="entry name" value="WD40 repeat-like"/>
    <property type="match status" value="1"/>
</dbReference>
<dbReference type="InterPro" id="IPR015943">
    <property type="entry name" value="WD40/YVTN_repeat-like_dom_sf"/>
</dbReference>
<dbReference type="GO" id="GO:0061700">
    <property type="term" value="C:GATOR2 complex"/>
    <property type="evidence" value="ECO:0007669"/>
    <property type="project" value="TreeGrafter"/>
</dbReference>
<keyword evidence="5" id="KW-0862">Zinc</keyword>
<dbReference type="SMART" id="SM00320">
    <property type="entry name" value="WD40"/>
    <property type="match status" value="4"/>
</dbReference>
<evidence type="ECO:0000256" key="4">
    <source>
        <dbReference type="ARBA" id="ARBA00022771"/>
    </source>
</evidence>
<dbReference type="PANTHER" id="PTHR46200">
    <property type="entry name" value="GATOR COMPLEX PROTEIN WDR24"/>
    <property type="match status" value="1"/>
</dbReference>
<dbReference type="AlphaFoldDB" id="A0A8I2YU12"/>
<dbReference type="Proteomes" id="UP000683000">
    <property type="component" value="Unassembled WGS sequence"/>
</dbReference>
<sequence>MATKVQAGTCTSLTRPPAVVAKSDNGVRCVVAGKESLRVLCLSDLDDAAVTLDQKLAVGHGGHRVKLSKNLLDGSGLRPPPPAWHYNNKILTSTRNGDLIMWNLDKPGSTKYAEHKMKNHIRSIHKLSCSSMVPYYCITGSVDGDMHIWDLWDISRSVMKIHHPMSVQSLVFSHSLSHPLQAVVGLDNGSIYCWDLQMAQQGQLDRLPMAHTGPILTLDWCSTSVVSKGTDNITTQMEQSWIVSGGLDHTVKVWDLPGSSMLLHIVNKQMYVLHPSCPVRHVLWLPNYPCELALVSNAEFSGGAELLASPWMQNATPSFLSSTAPILELKYMEVKPGLVGETVEIWDVCRRWIAKWTVNMSVCNGGVTGMRSCLLVGIILTFHHRADAAFCNSHVLLAQHMSGTFAQVYLRHLHRPIDTVPRWHCHGMLSMVWMGRSRSLLINEASGRYLMTMCGLAVVHPDWCSFVVDRRSRIKTLGDKSCVPGLQNMGMYVYVPQSADAGPDVFVRLAKSYVVPDKSRKKKEVCALNAEVVMQAGNVHAAQAWILLGSLLTDVVPESVITSLPASGGLDPPHPLIHSASAPGALPLTKGVNVHSAGSKPASYCTMSAYSTIQPVRSLHSPSHSCISHQHVQTARSISVNGASPASDEDHKHAQHLPDQPPPPTKPPPNLHNLMPASSSSLSPWHIPLSLPPTPVLLPTMMMTPTMVSLR</sequence>
<evidence type="ECO:0000313" key="8">
    <source>
        <dbReference type="EMBL" id="KAG6378014.1"/>
    </source>
</evidence>
<dbReference type="GO" id="GO:0016239">
    <property type="term" value="P:positive regulation of macroautophagy"/>
    <property type="evidence" value="ECO:0007669"/>
    <property type="project" value="TreeGrafter"/>
</dbReference>
<dbReference type="OrthoDB" id="60955at2759"/>
<protein>
    <submittedName>
        <fullName evidence="8">Uncharacterized protein</fullName>
    </submittedName>
</protein>
<reference evidence="8" key="1">
    <citation type="submission" date="2021-03" db="EMBL/GenBank/DDBJ databases">
        <title>Evolutionary innovations through gain and loss of genes in the ectomycorrhizal Boletales.</title>
        <authorList>
            <person name="Wu G."/>
            <person name="Miyauchi S."/>
            <person name="Morin E."/>
            <person name="Yang Z.-L."/>
            <person name="Xu J."/>
            <person name="Martin F.M."/>
        </authorList>
    </citation>
    <scope>NUCLEOTIDE SEQUENCE</scope>
    <source>
        <strain evidence="8">BR01</strain>
    </source>
</reference>
<name>A0A8I2YU12_9AGAM</name>
<keyword evidence="2" id="KW-0479">Metal-binding</keyword>
<keyword evidence="4" id="KW-0863">Zinc-finger</keyword>
<dbReference type="GO" id="GO:0005829">
    <property type="term" value="C:cytosol"/>
    <property type="evidence" value="ECO:0007669"/>
    <property type="project" value="TreeGrafter"/>
</dbReference>
<gene>
    <name evidence="8" type="ORF">JVT61DRAFT_13692</name>
</gene>
<dbReference type="PROSITE" id="PS00678">
    <property type="entry name" value="WD_REPEATS_1"/>
    <property type="match status" value="2"/>
</dbReference>
<evidence type="ECO:0000313" key="9">
    <source>
        <dbReference type="Proteomes" id="UP000683000"/>
    </source>
</evidence>
<feature type="repeat" description="WD" evidence="6">
    <location>
        <begin position="242"/>
        <end position="264"/>
    </location>
</feature>
<evidence type="ECO:0000256" key="1">
    <source>
        <dbReference type="ARBA" id="ARBA00022574"/>
    </source>
</evidence>
<evidence type="ECO:0000256" key="2">
    <source>
        <dbReference type="ARBA" id="ARBA00022723"/>
    </source>
</evidence>
<feature type="compositionally biased region" description="Pro residues" evidence="7">
    <location>
        <begin position="659"/>
        <end position="670"/>
    </location>
</feature>
<organism evidence="8 9">
    <name type="scientific">Boletus reticuloceps</name>
    <dbReference type="NCBI Taxonomy" id="495285"/>
    <lineage>
        <taxon>Eukaryota</taxon>
        <taxon>Fungi</taxon>
        <taxon>Dikarya</taxon>
        <taxon>Basidiomycota</taxon>
        <taxon>Agaricomycotina</taxon>
        <taxon>Agaricomycetes</taxon>
        <taxon>Agaricomycetidae</taxon>
        <taxon>Boletales</taxon>
        <taxon>Boletineae</taxon>
        <taxon>Boletaceae</taxon>
        <taxon>Boletoideae</taxon>
        <taxon>Boletus</taxon>
    </lineage>
</organism>
<dbReference type="InterPro" id="IPR019775">
    <property type="entry name" value="WD40_repeat_CS"/>
</dbReference>
<evidence type="ECO:0000256" key="6">
    <source>
        <dbReference type="PROSITE-ProRule" id="PRU00221"/>
    </source>
</evidence>
<evidence type="ECO:0000256" key="3">
    <source>
        <dbReference type="ARBA" id="ARBA00022737"/>
    </source>
</evidence>
<dbReference type="GO" id="GO:0008270">
    <property type="term" value="F:zinc ion binding"/>
    <property type="evidence" value="ECO:0007669"/>
    <property type="project" value="UniProtKB-KW"/>
</dbReference>
<keyword evidence="9" id="KW-1185">Reference proteome</keyword>
<dbReference type="Gene3D" id="2.130.10.10">
    <property type="entry name" value="YVTN repeat-like/Quinoprotein amine dehydrogenase"/>
    <property type="match status" value="1"/>
</dbReference>
<dbReference type="EMBL" id="JAGFBS010000007">
    <property type="protein sequence ID" value="KAG6378014.1"/>
    <property type="molecule type" value="Genomic_DNA"/>
</dbReference>
<feature type="region of interest" description="Disordered" evidence="7">
    <location>
        <begin position="621"/>
        <end position="679"/>
    </location>
</feature>